<accession>A0A1M6B2F4</accession>
<sequence length="55" mass="6390">MAKNKYKEKHMAMPIEKHDTAAWANIERKKPESGVTEPSEFQVRNAKDYVDANQK</sequence>
<dbReference type="InterPro" id="IPR024209">
    <property type="entry name" value="CDIF630_02480-like"/>
</dbReference>
<keyword evidence="3" id="KW-1185">Reference proteome</keyword>
<evidence type="ECO:0000256" key="1">
    <source>
        <dbReference type="SAM" id="MobiDB-lite"/>
    </source>
</evidence>
<dbReference type="Proteomes" id="UP000324781">
    <property type="component" value="Unassembled WGS sequence"/>
</dbReference>
<dbReference type="RefSeq" id="WP_149677453.1">
    <property type="nucleotide sequence ID" value="NZ_DAONMB010000105.1"/>
</dbReference>
<dbReference type="EMBL" id="FQZP01000002">
    <property type="protein sequence ID" value="SHI42886.1"/>
    <property type="molecule type" value="Genomic_DNA"/>
</dbReference>
<reference evidence="2 3" key="1">
    <citation type="submission" date="2016-11" db="EMBL/GenBank/DDBJ databases">
        <authorList>
            <person name="Varghese N."/>
            <person name="Submissions S."/>
        </authorList>
    </citation>
    <scope>NUCLEOTIDE SEQUENCE [LARGE SCALE GENOMIC DNA]</scope>
    <source>
        <strain evidence="2 3">DSM 19027</strain>
    </source>
</reference>
<organism evidence="2 3">
    <name type="scientific">Thermoclostridium caenicola</name>
    <dbReference type="NCBI Taxonomy" id="659425"/>
    <lineage>
        <taxon>Bacteria</taxon>
        <taxon>Bacillati</taxon>
        <taxon>Bacillota</taxon>
        <taxon>Clostridia</taxon>
        <taxon>Eubacteriales</taxon>
        <taxon>Oscillospiraceae</taxon>
        <taxon>Thermoclostridium</taxon>
    </lineage>
</organism>
<evidence type="ECO:0008006" key="4">
    <source>
        <dbReference type="Google" id="ProtNLM"/>
    </source>
</evidence>
<evidence type="ECO:0000313" key="2">
    <source>
        <dbReference type="EMBL" id="SHI42886.1"/>
    </source>
</evidence>
<evidence type="ECO:0000313" key="3">
    <source>
        <dbReference type="Proteomes" id="UP000324781"/>
    </source>
</evidence>
<feature type="compositionally biased region" description="Basic and acidic residues" evidence="1">
    <location>
        <begin position="45"/>
        <end position="55"/>
    </location>
</feature>
<dbReference type="AlphaFoldDB" id="A0A1M6B2F4"/>
<dbReference type="OrthoDB" id="1708132at2"/>
<feature type="region of interest" description="Disordered" evidence="1">
    <location>
        <begin position="1"/>
        <end position="55"/>
    </location>
</feature>
<protein>
    <recommendedName>
        <fullName evidence="4">DUF3787 domain-containing protein</fullName>
    </recommendedName>
</protein>
<feature type="compositionally biased region" description="Basic and acidic residues" evidence="1">
    <location>
        <begin position="9"/>
        <end position="32"/>
    </location>
</feature>
<gene>
    <name evidence="2" type="ORF">SAMN05444373_100244</name>
</gene>
<name>A0A1M6B2F4_9FIRM</name>
<proteinExistence type="predicted"/>
<dbReference type="Pfam" id="PF12655">
    <property type="entry name" value="CDIF630_02480-like"/>
    <property type="match status" value="1"/>
</dbReference>